<dbReference type="EMBL" id="CP009687">
    <property type="protein sequence ID" value="AKL94345.1"/>
    <property type="molecule type" value="Genomic_DNA"/>
</dbReference>
<evidence type="ECO:0000313" key="2">
    <source>
        <dbReference type="Proteomes" id="UP000035704"/>
    </source>
</evidence>
<keyword evidence="2" id="KW-1185">Reference proteome</keyword>
<dbReference type="PATRIC" id="fig|84022.6.peg.853"/>
<dbReference type="STRING" id="84022.CACET_c08360"/>
<protein>
    <submittedName>
        <fullName evidence="1">Uncharacterized protein</fullName>
    </submittedName>
</protein>
<gene>
    <name evidence="1" type="ORF">CACET_c08360</name>
</gene>
<sequence>MEIIICVTIMMADCVKIENYLDINSGSTTNFVKK</sequence>
<dbReference type="Proteomes" id="UP000035704">
    <property type="component" value="Chromosome"/>
</dbReference>
<organism evidence="1 2">
    <name type="scientific">Clostridium aceticum</name>
    <dbReference type="NCBI Taxonomy" id="84022"/>
    <lineage>
        <taxon>Bacteria</taxon>
        <taxon>Bacillati</taxon>
        <taxon>Bacillota</taxon>
        <taxon>Clostridia</taxon>
        <taxon>Eubacteriales</taxon>
        <taxon>Clostridiaceae</taxon>
        <taxon>Clostridium</taxon>
    </lineage>
</organism>
<proteinExistence type="predicted"/>
<reference evidence="1 2" key="1">
    <citation type="submission" date="2014-10" db="EMBL/GenBank/DDBJ databases">
        <title>Genome sequence of Clostridium aceticum DSM 1496.</title>
        <authorList>
            <person name="Poehlein A."/>
            <person name="Schiel-Bengelsdorf B."/>
            <person name="Gottschalk G."/>
            <person name="Duerre P."/>
            <person name="Daniel R."/>
        </authorList>
    </citation>
    <scope>NUCLEOTIDE SEQUENCE [LARGE SCALE GENOMIC DNA]</scope>
    <source>
        <strain evidence="1 2">DSM 1496</strain>
    </source>
</reference>
<dbReference type="KEGG" id="cace:CACET_c08360"/>
<dbReference type="AlphaFoldDB" id="A0A0G3W8Z7"/>
<accession>A0A0G3W8Z7</accession>
<name>A0A0G3W8Z7_9CLOT</name>
<evidence type="ECO:0000313" key="1">
    <source>
        <dbReference type="EMBL" id="AKL94345.1"/>
    </source>
</evidence>